<comment type="similarity">
    <text evidence="1">Belongs to the FAM149 family.</text>
</comment>
<dbReference type="OrthoDB" id="2134133at2759"/>
<feature type="compositionally biased region" description="Polar residues" evidence="2">
    <location>
        <begin position="128"/>
        <end position="140"/>
    </location>
</feature>
<feature type="compositionally biased region" description="Low complexity" evidence="2">
    <location>
        <begin position="100"/>
        <end position="111"/>
    </location>
</feature>
<evidence type="ECO:0000256" key="1">
    <source>
        <dbReference type="ARBA" id="ARBA00008309"/>
    </source>
</evidence>
<dbReference type="EMBL" id="NEDP02002932">
    <property type="protein sequence ID" value="OWF49843.1"/>
    <property type="molecule type" value="Genomic_DNA"/>
</dbReference>
<dbReference type="Pfam" id="PF12516">
    <property type="entry name" value="DUF3719"/>
    <property type="match status" value="1"/>
</dbReference>
<organism evidence="4 5">
    <name type="scientific">Mizuhopecten yessoensis</name>
    <name type="common">Japanese scallop</name>
    <name type="synonym">Patinopecten yessoensis</name>
    <dbReference type="NCBI Taxonomy" id="6573"/>
    <lineage>
        <taxon>Eukaryota</taxon>
        <taxon>Metazoa</taxon>
        <taxon>Spiralia</taxon>
        <taxon>Lophotrochozoa</taxon>
        <taxon>Mollusca</taxon>
        <taxon>Bivalvia</taxon>
        <taxon>Autobranchia</taxon>
        <taxon>Pteriomorphia</taxon>
        <taxon>Pectinida</taxon>
        <taxon>Pectinoidea</taxon>
        <taxon>Pectinidae</taxon>
        <taxon>Mizuhopecten</taxon>
    </lineage>
</organism>
<sequence>MGTDVLVRYVPMSYPKDNREVRSAEVSCISRGGLDRARVSLPLYKRHYGLSKAIVCVSAKIHSRRRGLASVVPGVLDINHMGLPPDYLSSVENAITNYHGTPSSSGRSSPTITETQSNASSAHGGWTTGNTTERSSTDSNYSWDEFDKQAAKTVQCLFDQIDSMLFEQNVEGPSYILKECKEWNLKFPHLRILGSQLFHPQDMGFQAIEREGSRPSTGSMGLVDITDQEMVTTQDIHSLTLSGQRIRPQQPPLEARSYHSGMSTSNSTSEYTHLEEEIFSQEGEYEEIIAIDYVDIYDDDYNLKKQLTPRRRRVGYPPITPNACVKDAVMSSVFDNMWQEILEWMRNINRQYSILVLEESKPSLPVADMTLNISSSNHMQLPPSREPSFYIHRMPRSYTTMGVSKFSTPQLDELLQISRKDLITREKSLLHDPTDPLTARPASSIQPTHKNQNRPNTSITAGGNKFISGSRGLANSRLLRLAPLDQRSRTPNVDDERTGPNGALRVTRITPQNDLTFQRNGALPPLTSEIEPSPSISRTQKIHSASNRASSAVDKDIRAPHRNQYIIPVDTRPSTTHAMRSDTPLGQARRASTPFGINNIPARTLGDRALLGIHGSSIQPSNDISHLGHMQPEILEEGLDDVGSFPNQWTPSPPSHHNPYRTLKSRLVKS</sequence>
<comment type="caution">
    <text evidence="4">The sequence shown here is derived from an EMBL/GenBank/DDBJ whole genome shotgun (WGS) entry which is preliminary data.</text>
</comment>
<dbReference type="InterPro" id="IPR039630">
    <property type="entry name" value="FAM149"/>
</dbReference>
<feature type="region of interest" description="Disordered" evidence="2">
    <location>
        <begin position="98"/>
        <end position="140"/>
    </location>
</feature>
<evidence type="ECO:0000256" key="2">
    <source>
        <dbReference type="SAM" id="MobiDB-lite"/>
    </source>
</evidence>
<dbReference type="PANTHER" id="PTHR31997">
    <property type="entry name" value="AGAP003710-PA"/>
    <property type="match status" value="1"/>
</dbReference>
<evidence type="ECO:0000259" key="3">
    <source>
        <dbReference type="Pfam" id="PF12516"/>
    </source>
</evidence>
<feature type="compositionally biased region" description="Polar residues" evidence="2">
    <location>
        <begin position="534"/>
        <end position="550"/>
    </location>
</feature>
<proteinExistence type="inferred from homology"/>
<feature type="compositionally biased region" description="Polar residues" evidence="2">
    <location>
        <begin position="112"/>
        <end position="121"/>
    </location>
</feature>
<reference evidence="4 5" key="1">
    <citation type="journal article" date="2017" name="Nat. Ecol. Evol.">
        <title>Scallop genome provides insights into evolution of bilaterian karyotype and development.</title>
        <authorList>
            <person name="Wang S."/>
            <person name="Zhang J."/>
            <person name="Jiao W."/>
            <person name="Li J."/>
            <person name="Xun X."/>
            <person name="Sun Y."/>
            <person name="Guo X."/>
            <person name="Huan P."/>
            <person name="Dong B."/>
            <person name="Zhang L."/>
            <person name="Hu X."/>
            <person name="Sun X."/>
            <person name="Wang J."/>
            <person name="Zhao C."/>
            <person name="Wang Y."/>
            <person name="Wang D."/>
            <person name="Huang X."/>
            <person name="Wang R."/>
            <person name="Lv J."/>
            <person name="Li Y."/>
            <person name="Zhang Z."/>
            <person name="Liu B."/>
            <person name="Lu W."/>
            <person name="Hui Y."/>
            <person name="Liang J."/>
            <person name="Zhou Z."/>
            <person name="Hou R."/>
            <person name="Li X."/>
            <person name="Liu Y."/>
            <person name="Li H."/>
            <person name="Ning X."/>
            <person name="Lin Y."/>
            <person name="Zhao L."/>
            <person name="Xing Q."/>
            <person name="Dou J."/>
            <person name="Li Y."/>
            <person name="Mao J."/>
            <person name="Guo H."/>
            <person name="Dou H."/>
            <person name="Li T."/>
            <person name="Mu C."/>
            <person name="Jiang W."/>
            <person name="Fu Q."/>
            <person name="Fu X."/>
            <person name="Miao Y."/>
            <person name="Liu J."/>
            <person name="Yu Q."/>
            <person name="Li R."/>
            <person name="Liao H."/>
            <person name="Li X."/>
            <person name="Kong Y."/>
            <person name="Jiang Z."/>
            <person name="Chourrout D."/>
            <person name="Li R."/>
            <person name="Bao Z."/>
        </authorList>
    </citation>
    <scope>NUCLEOTIDE SEQUENCE [LARGE SCALE GENOMIC DNA]</scope>
    <source>
        <strain evidence="4 5">PY_sf001</strain>
    </source>
</reference>
<evidence type="ECO:0000313" key="4">
    <source>
        <dbReference type="EMBL" id="OWF49843.1"/>
    </source>
</evidence>
<feature type="region of interest" description="Disordered" evidence="2">
    <location>
        <begin position="428"/>
        <end position="464"/>
    </location>
</feature>
<feature type="region of interest" description="Disordered" evidence="2">
    <location>
        <begin position="640"/>
        <end position="670"/>
    </location>
</feature>
<dbReference type="PANTHER" id="PTHR31997:SF1">
    <property type="entry name" value="AGAP003710-PA"/>
    <property type="match status" value="1"/>
</dbReference>
<name>A0A210QM83_MIZYE</name>
<gene>
    <name evidence="4" type="ORF">KP79_PYT05762</name>
</gene>
<accession>A0A210QM83</accession>
<dbReference type="STRING" id="6573.A0A210QM83"/>
<keyword evidence="5" id="KW-1185">Reference proteome</keyword>
<dbReference type="InterPro" id="IPR022194">
    <property type="entry name" value="DUF3719"/>
</dbReference>
<dbReference type="AlphaFoldDB" id="A0A210QM83"/>
<feature type="region of interest" description="Disordered" evidence="2">
    <location>
        <begin position="516"/>
        <end position="553"/>
    </location>
</feature>
<feature type="region of interest" description="Disordered" evidence="2">
    <location>
        <begin position="574"/>
        <end position="595"/>
    </location>
</feature>
<feature type="domain" description="DUF3719" evidence="3">
    <location>
        <begin position="164"/>
        <end position="209"/>
    </location>
</feature>
<feature type="compositionally biased region" description="Polar residues" evidence="2">
    <location>
        <begin position="441"/>
        <end position="461"/>
    </location>
</feature>
<evidence type="ECO:0000313" key="5">
    <source>
        <dbReference type="Proteomes" id="UP000242188"/>
    </source>
</evidence>
<dbReference type="Proteomes" id="UP000242188">
    <property type="component" value="Unassembled WGS sequence"/>
</dbReference>
<protein>
    <recommendedName>
        <fullName evidence="3">DUF3719 domain-containing protein</fullName>
    </recommendedName>
</protein>